<dbReference type="SUPFAM" id="SSF47895">
    <property type="entry name" value="Transducin (alpha subunit), insertion domain"/>
    <property type="match status" value="1"/>
</dbReference>
<protein>
    <recommendedName>
        <fullName evidence="10">G-alpha-domain-containing protein</fullName>
    </recommendedName>
</protein>
<dbReference type="PANTHER" id="PTHR10218:SF360">
    <property type="entry name" value="GUANINE NUCLEOTIDE-BINDING PROTEIN SUBUNIT ALPHA HOMOLOG"/>
    <property type="match status" value="1"/>
</dbReference>
<dbReference type="GO" id="GO:0005525">
    <property type="term" value="F:GTP binding"/>
    <property type="evidence" value="ECO:0007669"/>
    <property type="project" value="UniProtKB-KW"/>
</dbReference>
<feature type="region of interest" description="Disordered" evidence="7">
    <location>
        <begin position="1"/>
        <end position="28"/>
    </location>
</feature>
<evidence type="ECO:0000313" key="9">
    <source>
        <dbReference type="Proteomes" id="UP000308730"/>
    </source>
</evidence>
<proteinExistence type="predicted"/>
<evidence type="ECO:0000256" key="6">
    <source>
        <dbReference type="PIRSR" id="PIRSR601019-2"/>
    </source>
</evidence>
<dbReference type="InterPro" id="IPR011025">
    <property type="entry name" value="GproteinA_insert"/>
</dbReference>
<sequence length="284" mass="32103">GSGWKELVKRGTQRRQQQPQQPPAWQKDDLDDARQILHACREDIAALWTSPEIQDLLRVEGVTLRNHSGFFLDEAERVASLDFEASFGDILKARLQTVGVEEHVVVVEDGEHPFSAEVGQTWLFYDVGGSRHQRAAWAPFFDDVNAIIFLCPMSGFNEFLLEDSTVNRLLDSFTLWKTVCASKVLANVNFILLLNKSDILRAKLEAGQSFTKWVRSYKDGPNDVASVSEYLKSKFVAIHRSSSPKQRQIHAHVTCAIDVERMAAVIVRVREIIIEVNLVQSTLI</sequence>
<dbReference type="FunFam" id="3.40.50.300:FF:000692">
    <property type="entry name" value="Guanine nucleotide-binding protein subunit alpha"/>
    <property type="match status" value="1"/>
</dbReference>
<dbReference type="PRINTS" id="PR00318">
    <property type="entry name" value="GPROTEINA"/>
</dbReference>
<keyword evidence="2 5" id="KW-0547">Nucleotide-binding</keyword>
<keyword evidence="4" id="KW-0807">Transducer</keyword>
<dbReference type="InterPro" id="IPR027417">
    <property type="entry name" value="P-loop_NTPase"/>
</dbReference>
<feature type="non-terminal residue" evidence="8">
    <location>
        <position position="1"/>
    </location>
</feature>
<keyword evidence="3 5" id="KW-0342">GTP-binding</keyword>
<evidence type="ECO:0000256" key="4">
    <source>
        <dbReference type="ARBA" id="ARBA00023224"/>
    </source>
</evidence>
<feature type="binding site" evidence="5">
    <location>
        <begin position="91"/>
        <end position="97"/>
    </location>
    <ligand>
        <name>GTP</name>
        <dbReference type="ChEBI" id="CHEBI:37565"/>
    </ligand>
</feature>
<dbReference type="GO" id="GO:0005737">
    <property type="term" value="C:cytoplasm"/>
    <property type="evidence" value="ECO:0007669"/>
    <property type="project" value="TreeGrafter"/>
</dbReference>
<feature type="binding site" evidence="5">
    <location>
        <position position="256"/>
    </location>
    <ligand>
        <name>GTP</name>
        <dbReference type="ChEBI" id="CHEBI:37565"/>
    </ligand>
</feature>
<comment type="caution">
    <text evidence="8">The sequence shown here is derived from an EMBL/GenBank/DDBJ whole genome shotgun (WGS) entry which is preliminary data.</text>
</comment>
<dbReference type="EMBL" id="SGPM01000019">
    <property type="protein sequence ID" value="THH32534.1"/>
    <property type="molecule type" value="Genomic_DNA"/>
</dbReference>
<dbReference type="Proteomes" id="UP000308730">
    <property type="component" value="Unassembled WGS sequence"/>
</dbReference>
<evidence type="ECO:0008006" key="10">
    <source>
        <dbReference type="Google" id="ProtNLM"/>
    </source>
</evidence>
<dbReference type="SUPFAM" id="SSF52540">
    <property type="entry name" value="P-loop containing nucleoside triphosphate hydrolases"/>
    <property type="match status" value="1"/>
</dbReference>
<dbReference type="AlphaFoldDB" id="A0A4S4N0X0"/>
<evidence type="ECO:0000256" key="7">
    <source>
        <dbReference type="SAM" id="MobiDB-lite"/>
    </source>
</evidence>
<keyword evidence="1 6" id="KW-0479">Metal-binding</keyword>
<dbReference type="PROSITE" id="PS51882">
    <property type="entry name" value="G_ALPHA"/>
    <property type="match status" value="1"/>
</dbReference>
<dbReference type="GO" id="GO:0031683">
    <property type="term" value="F:G-protein beta/gamma-subunit complex binding"/>
    <property type="evidence" value="ECO:0007669"/>
    <property type="project" value="InterPro"/>
</dbReference>
<feature type="binding site" evidence="5">
    <location>
        <begin position="195"/>
        <end position="198"/>
    </location>
    <ligand>
        <name>GTP</name>
        <dbReference type="ChEBI" id="CHEBI:37565"/>
    </ligand>
</feature>
<gene>
    <name evidence="8" type="ORF">EUX98_g1599</name>
</gene>
<evidence type="ECO:0000256" key="1">
    <source>
        <dbReference type="ARBA" id="ARBA00022723"/>
    </source>
</evidence>
<evidence type="ECO:0000256" key="3">
    <source>
        <dbReference type="ARBA" id="ARBA00023134"/>
    </source>
</evidence>
<evidence type="ECO:0000313" key="8">
    <source>
        <dbReference type="EMBL" id="THH32534.1"/>
    </source>
</evidence>
<dbReference type="GO" id="GO:0046872">
    <property type="term" value="F:metal ion binding"/>
    <property type="evidence" value="ECO:0007669"/>
    <property type="project" value="UniProtKB-KW"/>
</dbReference>
<organism evidence="8 9">
    <name type="scientific">Antrodiella citrinella</name>
    <dbReference type="NCBI Taxonomy" id="2447956"/>
    <lineage>
        <taxon>Eukaryota</taxon>
        <taxon>Fungi</taxon>
        <taxon>Dikarya</taxon>
        <taxon>Basidiomycota</taxon>
        <taxon>Agaricomycotina</taxon>
        <taxon>Agaricomycetes</taxon>
        <taxon>Polyporales</taxon>
        <taxon>Steccherinaceae</taxon>
        <taxon>Antrodiella</taxon>
    </lineage>
</organism>
<keyword evidence="9" id="KW-1185">Reference proteome</keyword>
<feature type="binding site" evidence="6">
    <location>
        <position position="97"/>
    </location>
    <ligand>
        <name>Mg(2+)</name>
        <dbReference type="ChEBI" id="CHEBI:18420"/>
    </ligand>
</feature>
<dbReference type="Pfam" id="PF00503">
    <property type="entry name" value="G-alpha"/>
    <property type="match status" value="1"/>
</dbReference>
<accession>A0A4S4N0X0</accession>
<name>A0A4S4N0X0_9APHY</name>
<evidence type="ECO:0000256" key="2">
    <source>
        <dbReference type="ARBA" id="ARBA00022741"/>
    </source>
</evidence>
<dbReference type="Gene3D" id="3.40.50.300">
    <property type="entry name" value="P-loop containing nucleotide triphosphate hydrolases"/>
    <property type="match status" value="1"/>
</dbReference>
<dbReference type="InterPro" id="IPR001019">
    <property type="entry name" value="Gprotein_alpha_su"/>
</dbReference>
<reference evidence="8 9" key="1">
    <citation type="submission" date="2019-02" db="EMBL/GenBank/DDBJ databases">
        <title>Genome sequencing of the rare red list fungi Antrodiella citrinella (Flaviporus citrinellus).</title>
        <authorList>
            <person name="Buettner E."/>
            <person name="Kellner H."/>
        </authorList>
    </citation>
    <scope>NUCLEOTIDE SEQUENCE [LARGE SCALE GENOMIC DNA]</scope>
    <source>
        <strain evidence="8 9">DSM 108506</strain>
    </source>
</reference>
<dbReference type="OrthoDB" id="5817230at2759"/>
<dbReference type="PANTHER" id="PTHR10218">
    <property type="entry name" value="GTP-BINDING PROTEIN ALPHA SUBUNIT"/>
    <property type="match status" value="1"/>
</dbReference>
<dbReference type="GO" id="GO:0003924">
    <property type="term" value="F:GTPase activity"/>
    <property type="evidence" value="ECO:0007669"/>
    <property type="project" value="InterPro"/>
</dbReference>
<dbReference type="SMART" id="SM00275">
    <property type="entry name" value="G_alpha"/>
    <property type="match status" value="1"/>
</dbReference>
<keyword evidence="6" id="KW-0460">Magnesium</keyword>
<evidence type="ECO:0000256" key="5">
    <source>
        <dbReference type="PIRSR" id="PIRSR601019-1"/>
    </source>
</evidence>
<dbReference type="GO" id="GO:0001664">
    <property type="term" value="F:G protein-coupled receptor binding"/>
    <property type="evidence" value="ECO:0007669"/>
    <property type="project" value="TreeGrafter"/>
</dbReference>
<dbReference type="GO" id="GO:0005834">
    <property type="term" value="C:heterotrimeric G-protein complex"/>
    <property type="evidence" value="ECO:0007669"/>
    <property type="project" value="TreeGrafter"/>
</dbReference>
<dbReference type="GO" id="GO:0007188">
    <property type="term" value="P:adenylate cyclase-modulating G protein-coupled receptor signaling pathway"/>
    <property type="evidence" value="ECO:0007669"/>
    <property type="project" value="TreeGrafter"/>
</dbReference>